<feature type="compositionally biased region" description="Basic and acidic residues" evidence="2">
    <location>
        <begin position="725"/>
        <end position="735"/>
    </location>
</feature>
<evidence type="ECO:0000256" key="1">
    <source>
        <dbReference type="ARBA" id="ARBA00022468"/>
    </source>
</evidence>
<sequence length="808" mass="89540">MGRKHAPEPLSLASPHSRPHVGSGPVSSNGSGPVSPAAVTSPTQKSSVPASQGHRSPHVAEASIETSLQVIPTPTSSKSPRSPRSPFSKFNTTSKKGDPRQVQTSHAQSPSHLQSKFAAQQSPEYPHFDYKAGPLEESYDQQFYHYPSGEAQHQGTQDQHNPTSTSSRPPVEPPPATAPTTRAAREGAGSHQHSAQQPGSGREEEKHSRSASRFFNFKSSKGAQHQREHTRDYHRKRDPSQHSNSSNATGSGEAMSRGQDPQIASDRGSTKTSKHSDHSNELQSAQPNTMAQPSRSDVSLASGDYDSSTLKRGKPKPFTLLNRTRSMKERESPSPKETNPEVRIQEPERAHVYTGQQPLKTAPIDKDGQVNDRSFRHMMDSSTRNHSADRAVHRDRPNKETRPDKDHTQSQNRSHPSSFKDSSGSTFFGNLKSSGSRAADMFSSRIFGNKSGRSGSTTEREHVVDDEHYQLKVLNLPLIEQVRKTRISKKLEEARDKTEFWMPAFPWRAIDYLNYKGSDVEGLYRVPGSGPQVKKWQRKFDEEYDVDLFAQEDLYDINIIGSMLKAWLRELPDELFPKAAQERIARECKDSETVPQLLIEELSNLPPYNYYLLFAITCHLSLLLAHSAKNRMDYRNLCICFQPCLKIDAFCFKFLVCEWRDCWKGCRSESQFIEEEYALLHQTPPSTLAAGVVEPPQEPQASNGGRHGNGDGNGNGNGNAPLGRSRTEPHIDDRYLSSSDSSQHAATQGTAQSYDQQQNGKLRKKSTAQNGSVNSIPAGLTVAGQETSGRAGELRPLSPIKPLSPLGF</sequence>
<evidence type="ECO:0000313" key="5">
    <source>
        <dbReference type="Proteomes" id="UP000829685"/>
    </source>
</evidence>
<feature type="region of interest" description="Disordered" evidence="2">
    <location>
        <begin position="688"/>
        <end position="808"/>
    </location>
</feature>
<dbReference type="InterPro" id="IPR050729">
    <property type="entry name" value="Rho-GAP"/>
</dbReference>
<feature type="compositionally biased region" description="Low complexity" evidence="2">
    <location>
        <begin position="72"/>
        <end position="90"/>
    </location>
</feature>
<proteinExistence type="predicted"/>
<dbReference type="PANTHER" id="PTHR23176:SF125">
    <property type="entry name" value="GTPASE ACTIVATOR (BEM2), PUTATIVE (AFU_ORTHOLOGUE AFUA_7G04450)-RELATED"/>
    <property type="match status" value="1"/>
</dbReference>
<dbReference type="Gene3D" id="1.10.555.10">
    <property type="entry name" value="Rho GTPase activation protein"/>
    <property type="match status" value="1"/>
</dbReference>
<dbReference type="Proteomes" id="UP000829685">
    <property type="component" value="Unassembled WGS sequence"/>
</dbReference>
<feature type="domain" description="Rho-GAP" evidence="3">
    <location>
        <begin position="489"/>
        <end position="680"/>
    </location>
</feature>
<feature type="compositionally biased region" description="Polar residues" evidence="2">
    <location>
        <begin position="736"/>
        <end position="760"/>
    </location>
</feature>
<evidence type="ECO:0000256" key="2">
    <source>
        <dbReference type="SAM" id="MobiDB-lite"/>
    </source>
</evidence>
<feature type="compositionally biased region" description="Polar residues" evidence="2">
    <location>
        <begin position="281"/>
        <end position="310"/>
    </location>
</feature>
<feature type="compositionally biased region" description="Polar residues" evidence="2">
    <location>
        <begin position="211"/>
        <end position="223"/>
    </location>
</feature>
<evidence type="ECO:0000313" key="4">
    <source>
        <dbReference type="EMBL" id="KAI1866469.1"/>
    </source>
</evidence>
<gene>
    <name evidence="4" type="ORF">JX265_007770</name>
</gene>
<reference evidence="4" key="1">
    <citation type="submission" date="2021-03" db="EMBL/GenBank/DDBJ databases">
        <title>Revisited historic fungal species revealed as producer of novel bioactive compounds through whole genome sequencing and comparative genomics.</title>
        <authorList>
            <person name="Vignolle G.A."/>
            <person name="Hochenegger N."/>
            <person name="Mach R.L."/>
            <person name="Mach-Aigner A.R."/>
            <person name="Javad Rahimi M."/>
            <person name="Salim K.A."/>
            <person name="Chan C.M."/>
            <person name="Lim L.B.L."/>
            <person name="Cai F."/>
            <person name="Druzhinina I.S."/>
            <person name="U'Ren J.M."/>
            <person name="Derntl C."/>
        </authorList>
    </citation>
    <scope>NUCLEOTIDE SEQUENCE</scope>
    <source>
        <strain evidence="4">TUCIM 5799</strain>
    </source>
</reference>
<feature type="compositionally biased region" description="Polar residues" evidence="2">
    <location>
        <begin position="241"/>
        <end position="250"/>
    </location>
</feature>
<feature type="compositionally biased region" description="Gly residues" evidence="2">
    <location>
        <begin position="705"/>
        <end position="717"/>
    </location>
</feature>
<feature type="compositionally biased region" description="Low complexity" evidence="2">
    <location>
        <begin position="21"/>
        <end position="36"/>
    </location>
</feature>
<dbReference type="Pfam" id="PF00620">
    <property type="entry name" value="RhoGAP"/>
    <property type="match status" value="1"/>
</dbReference>
<feature type="compositionally biased region" description="Polar residues" evidence="2">
    <location>
        <begin position="101"/>
        <end position="123"/>
    </location>
</feature>
<dbReference type="GO" id="GO:0005938">
    <property type="term" value="C:cell cortex"/>
    <property type="evidence" value="ECO:0007669"/>
    <property type="project" value="UniProtKB-ARBA"/>
</dbReference>
<dbReference type="InterPro" id="IPR008936">
    <property type="entry name" value="Rho_GTPase_activation_prot"/>
</dbReference>
<dbReference type="EMBL" id="JAFIMR010000020">
    <property type="protein sequence ID" value="KAI1866469.1"/>
    <property type="molecule type" value="Genomic_DNA"/>
</dbReference>
<comment type="caution">
    <text evidence="4">The sequence shown here is derived from an EMBL/GenBank/DDBJ whole genome shotgun (WGS) entry which is preliminary data.</text>
</comment>
<dbReference type="SMART" id="SM00324">
    <property type="entry name" value="RhoGAP"/>
    <property type="match status" value="1"/>
</dbReference>
<feature type="compositionally biased region" description="Basic and acidic residues" evidence="2">
    <location>
        <begin position="326"/>
        <end position="351"/>
    </location>
</feature>
<feature type="compositionally biased region" description="Polar residues" evidence="2">
    <location>
        <begin position="409"/>
        <end position="426"/>
    </location>
</feature>
<dbReference type="PANTHER" id="PTHR23176">
    <property type="entry name" value="RHO/RAC/CDC GTPASE-ACTIVATING PROTEIN"/>
    <property type="match status" value="1"/>
</dbReference>
<feature type="compositionally biased region" description="Basic and acidic residues" evidence="2">
    <location>
        <begin position="386"/>
        <end position="408"/>
    </location>
</feature>
<dbReference type="CDD" id="cd00159">
    <property type="entry name" value="RhoGAP"/>
    <property type="match status" value="1"/>
</dbReference>
<dbReference type="SUPFAM" id="SSF48350">
    <property type="entry name" value="GTPase activation domain, GAP"/>
    <property type="match status" value="1"/>
</dbReference>
<feature type="region of interest" description="Disordered" evidence="2">
    <location>
        <begin position="1"/>
        <end position="426"/>
    </location>
</feature>
<accession>A0A9Q0AMV6</accession>
<dbReference type="AlphaFoldDB" id="A0A9Q0AMV6"/>
<feature type="compositionally biased region" description="Basic and acidic residues" evidence="2">
    <location>
        <begin position="363"/>
        <end position="379"/>
    </location>
</feature>
<protein>
    <recommendedName>
        <fullName evidence="3">Rho-GAP domain-containing protein</fullName>
    </recommendedName>
</protein>
<organism evidence="4 5">
    <name type="scientific">Neoarthrinium moseri</name>
    <dbReference type="NCBI Taxonomy" id="1658444"/>
    <lineage>
        <taxon>Eukaryota</taxon>
        <taxon>Fungi</taxon>
        <taxon>Dikarya</taxon>
        <taxon>Ascomycota</taxon>
        <taxon>Pezizomycotina</taxon>
        <taxon>Sordariomycetes</taxon>
        <taxon>Xylariomycetidae</taxon>
        <taxon>Amphisphaeriales</taxon>
        <taxon>Apiosporaceae</taxon>
        <taxon>Neoarthrinium</taxon>
    </lineage>
</organism>
<keyword evidence="5" id="KW-1185">Reference proteome</keyword>
<evidence type="ECO:0000259" key="3">
    <source>
        <dbReference type="PROSITE" id="PS50238"/>
    </source>
</evidence>
<dbReference type="GO" id="GO:0005096">
    <property type="term" value="F:GTPase activator activity"/>
    <property type="evidence" value="ECO:0007669"/>
    <property type="project" value="UniProtKB-KW"/>
</dbReference>
<dbReference type="GO" id="GO:0007165">
    <property type="term" value="P:signal transduction"/>
    <property type="evidence" value="ECO:0007669"/>
    <property type="project" value="InterPro"/>
</dbReference>
<dbReference type="InterPro" id="IPR000198">
    <property type="entry name" value="RhoGAP_dom"/>
</dbReference>
<feature type="compositionally biased region" description="Polar residues" evidence="2">
    <location>
        <begin position="151"/>
        <end position="161"/>
    </location>
</feature>
<dbReference type="PROSITE" id="PS50238">
    <property type="entry name" value="RHOGAP"/>
    <property type="match status" value="1"/>
</dbReference>
<name>A0A9Q0AMV6_9PEZI</name>
<feature type="compositionally biased region" description="Low complexity" evidence="2">
    <location>
        <begin position="178"/>
        <end position="189"/>
    </location>
</feature>
<feature type="compositionally biased region" description="Polar residues" evidence="2">
    <location>
        <begin position="38"/>
        <end position="54"/>
    </location>
</feature>
<keyword evidence="1" id="KW-0343">GTPase activation</keyword>